<comment type="caution">
    <text evidence="1">The sequence shown here is derived from an EMBL/GenBank/DDBJ whole genome shotgun (WGS) entry which is preliminary data.</text>
</comment>
<protein>
    <submittedName>
        <fullName evidence="1">SRPBCC family protein</fullName>
    </submittedName>
</protein>
<dbReference type="RefSeq" id="WP_031065143.1">
    <property type="nucleotide sequence ID" value="NZ_JBHSPX010000008.1"/>
</dbReference>
<evidence type="ECO:0000313" key="1">
    <source>
        <dbReference type="EMBL" id="MFC6066642.1"/>
    </source>
</evidence>
<reference evidence="2" key="1">
    <citation type="journal article" date="2019" name="Int. J. Syst. Evol. Microbiol.">
        <title>The Global Catalogue of Microorganisms (GCM) 10K type strain sequencing project: providing services to taxonomists for standard genome sequencing and annotation.</title>
        <authorList>
            <consortium name="The Broad Institute Genomics Platform"/>
            <consortium name="The Broad Institute Genome Sequencing Center for Infectious Disease"/>
            <person name="Wu L."/>
            <person name="Ma J."/>
        </authorList>
    </citation>
    <scope>NUCLEOTIDE SEQUENCE [LARGE SCALE GENOMIC DNA]</scope>
    <source>
        <strain evidence="2">CGMCC 1.15180</strain>
    </source>
</reference>
<dbReference type="SUPFAM" id="SSF55961">
    <property type="entry name" value="Bet v1-like"/>
    <property type="match status" value="1"/>
</dbReference>
<accession>A0ABW1MV94</accession>
<dbReference type="Proteomes" id="UP001596139">
    <property type="component" value="Unassembled WGS sequence"/>
</dbReference>
<dbReference type="InterPro" id="IPR019587">
    <property type="entry name" value="Polyketide_cyclase/dehydratase"/>
</dbReference>
<dbReference type="CDD" id="cd07821">
    <property type="entry name" value="PYR_PYL_RCAR_like"/>
    <property type="match status" value="1"/>
</dbReference>
<dbReference type="EMBL" id="JBHSPX010000008">
    <property type="protein sequence ID" value="MFC6066642.1"/>
    <property type="molecule type" value="Genomic_DNA"/>
</dbReference>
<dbReference type="Pfam" id="PF10604">
    <property type="entry name" value="Polyketide_cyc2"/>
    <property type="match status" value="1"/>
</dbReference>
<keyword evidence="2" id="KW-1185">Reference proteome</keyword>
<proteinExistence type="predicted"/>
<dbReference type="Gene3D" id="3.30.530.20">
    <property type="match status" value="1"/>
</dbReference>
<dbReference type="InterPro" id="IPR023393">
    <property type="entry name" value="START-like_dom_sf"/>
</dbReference>
<sequence length="128" mass="14152">MTTLRSHALLDCAPDVLWKVVSDAAHISDWFPAITTSTGDDTHRTVTLEDGTRLEESIVTRDPRLRRFQYRVVGGDLPVEHHLGTIDIFDVGQRSLLVYSTEIEPATLGEAFGPAVEEAVQHLAACVR</sequence>
<name>A0ABW1MV94_9ACTN</name>
<evidence type="ECO:0000313" key="2">
    <source>
        <dbReference type="Proteomes" id="UP001596139"/>
    </source>
</evidence>
<gene>
    <name evidence="1" type="ORF">ACFP4F_29440</name>
</gene>
<organism evidence="1 2">
    <name type="scientific">Streptomyces ochraceiscleroticus</name>
    <dbReference type="NCBI Taxonomy" id="47761"/>
    <lineage>
        <taxon>Bacteria</taxon>
        <taxon>Bacillati</taxon>
        <taxon>Actinomycetota</taxon>
        <taxon>Actinomycetes</taxon>
        <taxon>Kitasatosporales</taxon>
        <taxon>Streptomycetaceae</taxon>
        <taxon>Streptomyces</taxon>
    </lineage>
</organism>